<dbReference type="InterPro" id="IPR013762">
    <property type="entry name" value="Integrase-like_cat_sf"/>
</dbReference>
<evidence type="ECO:0000313" key="8">
    <source>
        <dbReference type="Proteomes" id="UP001243009"/>
    </source>
</evidence>
<keyword evidence="1" id="KW-0229">DNA integration</keyword>
<comment type="caution">
    <text evidence="7">The sequence shown here is derived from an EMBL/GenBank/DDBJ whole genome shotgun (WGS) entry which is preliminary data.</text>
</comment>
<proteinExistence type="predicted"/>
<evidence type="ECO:0000259" key="5">
    <source>
        <dbReference type="PROSITE" id="PS51898"/>
    </source>
</evidence>
<feature type="domain" description="Tyr recombinase" evidence="5">
    <location>
        <begin position="139"/>
        <end position="336"/>
    </location>
</feature>
<dbReference type="SUPFAM" id="SSF47823">
    <property type="entry name" value="lambda integrase-like, N-terminal domain"/>
    <property type="match status" value="1"/>
</dbReference>
<dbReference type="Pfam" id="PF00589">
    <property type="entry name" value="Phage_integrase"/>
    <property type="match status" value="1"/>
</dbReference>
<dbReference type="SUPFAM" id="SSF56349">
    <property type="entry name" value="DNA breaking-rejoining enzymes"/>
    <property type="match status" value="1"/>
</dbReference>
<name>A0ABT9EDY6_9PROT</name>
<reference evidence="7 8" key="1">
    <citation type="submission" date="2023-08" db="EMBL/GenBank/DDBJ databases">
        <title>The draft genome sequence of Paracraurococcus sp. LOR1-02.</title>
        <authorList>
            <person name="Kingkaew E."/>
            <person name="Tanasupawat S."/>
        </authorList>
    </citation>
    <scope>NUCLEOTIDE SEQUENCE [LARGE SCALE GENOMIC DNA]</scope>
    <source>
        <strain evidence="7 8">LOR1-02</strain>
    </source>
</reference>
<keyword evidence="3" id="KW-0233">DNA recombination</keyword>
<keyword evidence="2 4" id="KW-0238">DNA-binding</keyword>
<dbReference type="Gene3D" id="1.10.150.130">
    <property type="match status" value="1"/>
</dbReference>
<dbReference type="EMBL" id="JAUTWS010000206">
    <property type="protein sequence ID" value="MDO9714297.1"/>
    <property type="molecule type" value="Genomic_DNA"/>
</dbReference>
<dbReference type="Gene3D" id="1.10.443.10">
    <property type="entry name" value="Intergrase catalytic core"/>
    <property type="match status" value="1"/>
</dbReference>
<dbReference type="InterPro" id="IPR010998">
    <property type="entry name" value="Integrase_recombinase_N"/>
</dbReference>
<evidence type="ECO:0000256" key="4">
    <source>
        <dbReference type="PROSITE-ProRule" id="PRU01248"/>
    </source>
</evidence>
<keyword evidence="8" id="KW-1185">Reference proteome</keyword>
<evidence type="ECO:0000313" key="7">
    <source>
        <dbReference type="EMBL" id="MDO9714297.1"/>
    </source>
</evidence>
<protein>
    <submittedName>
        <fullName evidence="7">Site-specific integrase</fullName>
    </submittedName>
</protein>
<feature type="domain" description="Core-binding (CB)" evidence="6">
    <location>
        <begin position="33"/>
        <end position="113"/>
    </location>
</feature>
<dbReference type="InterPro" id="IPR011010">
    <property type="entry name" value="DNA_brk_join_enz"/>
</dbReference>
<dbReference type="InterPro" id="IPR002104">
    <property type="entry name" value="Integrase_catalytic"/>
</dbReference>
<dbReference type="InterPro" id="IPR044068">
    <property type="entry name" value="CB"/>
</dbReference>
<dbReference type="Proteomes" id="UP001243009">
    <property type="component" value="Unassembled WGS sequence"/>
</dbReference>
<evidence type="ECO:0000256" key="3">
    <source>
        <dbReference type="ARBA" id="ARBA00023172"/>
    </source>
</evidence>
<accession>A0ABT9EDY6</accession>
<dbReference type="InterPro" id="IPR052925">
    <property type="entry name" value="Phage_Integrase-like_Recomb"/>
</dbReference>
<dbReference type="PANTHER" id="PTHR34605">
    <property type="entry name" value="PHAGE_INTEGRASE DOMAIN-CONTAINING PROTEIN"/>
    <property type="match status" value="1"/>
</dbReference>
<evidence type="ECO:0000256" key="1">
    <source>
        <dbReference type="ARBA" id="ARBA00022908"/>
    </source>
</evidence>
<dbReference type="Pfam" id="PF02899">
    <property type="entry name" value="Phage_int_SAM_1"/>
    <property type="match status" value="1"/>
</dbReference>
<organism evidence="7 8">
    <name type="scientific">Paracraurococcus lichenis</name>
    <dbReference type="NCBI Taxonomy" id="3064888"/>
    <lineage>
        <taxon>Bacteria</taxon>
        <taxon>Pseudomonadati</taxon>
        <taxon>Pseudomonadota</taxon>
        <taxon>Alphaproteobacteria</taxon>
        <taxon>Acetobacterales</taxon>
        <taxon>Roseomonadaceae</taxon>
        <taxon>Paracraurococcus</taxon>
    </lineage>
</organism>
<gene>
    <name evidence="7" type="ORF">Q7A36_38755</name>
</gene>
<dbReference type="PROSITE" id="PS51898">
    <property type="entry name" value="TYR_RECOMBINASE"/>
    <property type="match status" value="1"/>
</dbReference>
<sequence length="336" mass="36012">MASADPPSDPQAALVPTVTEAGDLALVPVETIQRETEAAVAFALADKAAATRRAYRSDFERFDAWCTARGVASLPAEPKTVAAFLASEAETGAKPATLARRVAAIRYAHRLDGHEAPTSAEAVRATLRGIRRTKGTAPAQKTPATAGTISDLLKQVPMDTLRGLRDRAMLLLGFSGAFRRSELVALTVEDLVFVQQGLRVRIRRSKGDQEGQGQEIAIPHGTQLRPVEALRTWLDAAGIITGPVFRRISKGGRLGEDALTAEAVALVVKAYAERAGLRPEEFAGHSLRSGFLTSGAEAGASVFKLMEVSRHKSLDTLRGYVRRAELLKDHAGETFL</sequence>
<dbReference type="RefSeq" id="WP_305109131.1">
    <property type="nucleotide sequence ID" value="NZ_JAUTWS010000206.1"/>
</dbReference>
<evidence type="ECO:0000256" key="2">
    <source>
        <dbReference type="ARBA" id="ARBA00023125"/>
    </source>
</evidence>
<dbReference type="CDD" id="cd00799">
    <property type="entry name" value="INT_Cre_C"/>
    <property type="match status" value="1"/>
</dbReference>
<dbReference type="PANTHER" id="PTHR34605:SF3">
    <property type="entry name" value="P CELL-TYPE AGGLUTINATION PROTEIN MAP4-LIKE-RELATED"/>
    <property type="match status" value="1"/>
</dbReference>
<dbReference type="PROSITE" id="PS51900">
    <property type="entry name" value="CB"/>
    <property type="match status" value="1"/>
</dbReference>
<evidence type="ECO:0000259" key="6">
    <source>
        <dbReference type="PROSITE" id="PS51900"/>
    </source>
</evidence>
<dbReference type="InterPro" id="IPR004107">
    <property type="entry name" value="Integrase_SAM-like_N"/>
</dbReference>